<evidence type="ECO:0000256" key="6">
    <source>
        <dbReference type="ARBA" id="ARBA00050038"/>
    </source>
</evidence>
<organism evidence="11 12">
    <name type="scientific">Patiriisocius marinus</name>
    <dbReference type="NCBI Taxonomy" id="1397112"/>
    <lineage>
        <taxon>Bacteria</taxon>
        <taxon>Pseudomonadati</taxon>
        <taxon>Bacteroidota</taxon>
        <taxon>Flavobacteriia</taxon>
        <taxon>Flavobacteriales</taxon>
        <taxon>Flavobacteriaceae</taxon>
        <taxon>Patiriisocius</taxon>
    </lineage>
</organism>
<feature type="region of interest" description="Disordered" evidence="10">
    <location>
        <begin position="23"/>
        <end position="54"/>
    </location>
</feature>
<dbReference type="GO" id="GO:0006515">
    <property type="term" value="P:protein quality control for misfolded or incompletely synthesized proteins"/>
    <property type="evidence" value="ECO:0007669"/>
    <property type="project" value="UniProtKB-UniRule"/>
</dbReference>
<gene>
    <name evidence="7 11" type="primary">pth</name>
    <name evidence="11" type="ORF">ULMA_05350</name>
</gene>
<dbReference type="Proteomes" id="UP000326509">
    <property type="component" value="Unassembled WGS sequence"/>
</dbReference>
<dbReference type="GO" id="GO:0000049">
    <property type="term" value="F:tRNA binding"/>
    <property type="evidence" value="ECO:0007669"/>
    <property type="project" value="UniProtKB-UniRule"/>
</dbReference>
<dbReference type="InterPro" id="IPR018171">
    <property type="entry name" value="Pept_tRNA_hydro_CS"/>
</dbReference>
<keyword evidence="3 7" id="KW-0378">Hydrolase</keyword>
<dbReference type="GO" id="GO:0005737">
    <property type="term" value="C:cytoplasm"/>
    <property type="evidence" value="ECO:0007669"/>
    <property type="project" value="UniProtKB-SubCell"/>
</dbReference>
<evidence type="ECO:0000256" key="10">
    <source>
        <dbReference type="SAM" id="MobiDB-lite"/>
    </source>
</evidence>
<evidence type="ECO:0000256" key="1">
    <source>
        <dbReference type="ARBA" id="ARBA00013260"/>
    </source>
</evidence>
<evidence type="ECO:0000256" key="8">
    <source>
        <dbReference type="RuleBase" id="RU000673"/>
    </source>
</evidence>
<protein>
    <recommendedName>
        <fullName evidence="6 7">Peptidyl-tRNA hydrolase</fullName>
        <shortName evidence="7">Pth</shortName>
        <ecNumber evidence="1 7">3.1.1.29</ecNumber>
    </recommendedName>
</protein>
<comment type="function">
    <text evidence="7">Hydrolyzes ribosome-free peptidyl-tRNAs (with 1 or more amino acids incorporated), which drop off the ribosome during protein synthesis, or as a result of ribosome stalling.</text>
</comment>
<dbReference type="AlphaFoldDB" id="A0A5J4J1Q0"/>
<dbReference type="HAMAP" id="MF_00083">
    <property type="entry name" value="Pept_tRNA_hydro_bact"/>
    <property type="match status" value="1"/>
</dbReference>
<comment type="caution">
    <text evidence="11">The sequence shown here is derived from an EMBL/GenBank/DDBJ whole genome shotgun (WGS) entry which is preliminary data.</text>
</comment>
<evidence type="ECO:0000256" key="2">
    <source>
        <dbReference type="ARBA" id="ARBA00022555"/>
    </source>
</evidence>
<dbReference type="EC" id="3.1.1.29" evidence="1 7"/>
<keyword evidence="12" id="KW-1185">Reference proteome</keyword>
<evidence type="ECO:0000256" key="3">
    <source>
        <dbReference type="ARBA" id="ARBA00022801"/>
    </source>
</evidence>
<feature type="site" description="Discriminates between blocked and unblocked aminoacyl-tRNA" evidence="7">
    <location>
        <position position="69"/>
    </location>
</feature>
<dbReference type="FunFam" id="3.40.50.1470:FF:000001">
    <property type="entry name" value="Peptidyl-tRNA hydrolase"/>
    <property type="match status" value="1"/>
</dbReference>
<evidence type="ECO:0000256" key="9">
    <source>
        <dbReference type="RuleBase" id="RU004320"/>
    </source>
</evidence>
<feature type="binding site" evidence="7">
    <location>
        <position position="171"/>
    </location>
    <ligand>
        <name>tRNA</name>
        <dbReference type="ChEBI" id="CHEBI:17843"/>
    </ligand>
</feature>
<dbReference type="InterPro" id="IPR036416">
    <property type="entry name" value="Pept_tRNA_hydro_sf"/>
</dbReference>
<evidence type="ECO:0000313" key="12">
    <source>
        <dbReference type="Proteomes" id="UP000326509"/>
    </source>
</evidence>
<dbReference type="PANTHER" id="PTHR17224">
    <property type="entry name" value="PEPTIDYL-TRNA HYDROLASE"/>
    <property type="match status" value="1"/>
</dbReference>
<dbReference type="EMBL" id="BKCG01000001">
    <property type="protein sequence ID" value="GER58427.1"/>
    <property type="molecule type" value="Genomic_DNA"/>
</dbReference>
<keyword evidence="4 7" id="KW-0694">RNA-binding</keyword>
<dbReference type="CDD" id="cd00462">
    <property type="entry name" value="PTH"/>
    <property type="match status" value="1"/>
</dbReference>
<name>A0A5J4J1Q0_9FLAO</name>
<evidence type="ECO:0000313" key="11">
    <source>
        <dbReference type="EMBL" id="GER58427.1"/>
    </source>
</evidence>
<dbReference type="GO" id="GO:0004045">
    <property type="term" value="F:peptidyl-tRNA hydrolase activity"/>
    <property type="evidence" value="ECO:0007669"/>
    <property type="project" value="UniProtKB-UniRule"/>
</dbReference>
<dbReference type="PANTHER" id="PTHR17224:SF1">
    <property type="entry name" value="PEPTIDYL-TRNA HYDROLASE"/>
    <property type="match status" value="1"/>
</dbReference>
<feature type="active site" description="Proton acceptor" evidence="7">
    <location>
        <position position="79"/>
    </location>
</feature>
<reference evidence="11 12" key="1">
    <citation type="submission" date="2019-08" db="EMBL/GenBank/DDBJ databases">
        <title>Draft genome sequence of Ulvibacter marinus type strain NBRC 109484.</title>
        <authorList>
            <person name="Kawano K."/>
            <person name="Ushijima N."/>
            <person name="Kihara M."/>
            <person name="Itoh H."/>
        </authorList>
    </citation>
    <scope>NUCLEOTIDE SEQUENCE [LARGE SCALE GENOMIC DNA]</scope>
    <source>
        <strain evidence="11 12">NBRC 109484</strain>
    </source>
</reference>
<dbReference type="PROSITE" id="PS01195">
    <property type="entry name" value="PEPT_TRNA_HYDROL_1"/>
    <property type="match status" value="1"/>
</dbReference>
<dbReference type="InterPro" id="IPR001328">
    <property type="entry name" value="Pept_tRNA_hydro"/>
</dbReference>
<dbReference type="GO" id="GO:0072344">
    <property type="term" value="P:rescue of stalled ribosome"/>
    <property type="evidence" value="ECO:0007669"/>
    <property type="project" value="UniProtKB-UniRule"/>
</dbReference>
<accession>A0A5J4J1Q0</accession>
<proteinExistence type="inferred from homology"/>
<dbReference type="NCBIfam" id="TIGR00447">
    <property type="entry name" value="pth"/>
    <property type="match status" value="1"/>
</dbReference>
<comment type="function">
    <text evidence="7">Catalyzes the release of premature peptidyl moieties from peptidyl-tRNA molecules trapped in stalled 50S ribosomal subunits, and thus maintains levels of free tRNAs and 50S ribosomes.</text>
</comment>
<comment type="subunit">
    <text evidence="7">Monomer.</text>
</comment>
<sequence length="246" mass="27755">MLAFLRKLLGLYTNQPNESLVNEKVRTSQSNISDEKVKKENIESSQKENNSNNDGAPIMKKFLIVGLGNIGPKYENTRHNIGFKVLDYIAKEENLDWETAKLGDITTYKFKGRSFILLKPNTYMNLSGKAVKYWMEKEKVDKENILIVTDDLNLPFGTFRIKPKGSSGGHNGLQNIQDTFSSGAFPRFRFGISDAFSKGRQVDYVLGEWTAEEESVMIERVPKAMEAIKSFGMAGINNTMNTFNGN</sequence>
<evidence type="ECO:0000256" key="5">
    <source>
        <dbReference type="ARBA" id="ARBA00038063"/>
    </source>
</evidence>
<evidence type="ECO:0000256" key="7">
    <source>
        <dbReference type="HAMAP-Rule" id="MF_00083"/>
    </source>
</evidence>
<comment type="subcellular location">
    <subcellularLocation>
        <location evidence="7">Cytoplasm</location>
    </subcellularLocation>
</comment>
<keyword evidence="2 7" id="KW-0820">tRNA-binding</keyword>
<dbReference type="SUPFAM" id="SSF53178">
    <property type="entry name" value="Peptidyl-tRNA hydrolase-like"/>
    <property type="match status" value="1"/>
</dbReference>
<feature type="binding site" evidence="7">
    <location>
        <position position="74"/>
    </location>
    <ligand>
        <name>tRNA</name>
        <dbReference type="ChEBI" id="CHEBI:17843"/>
    </ligand>
</feature>
<comment type="catalytic activity">
    <reaction evidence="7 8">
        <text>an N-acyl-L-alpha-aminoacyl-tRNA + H2O = an N-acyl-L-amino acid + a tRNA + H(+)</text>
        <dbReference type="Rhea" id="RHEA:54448"/>
        <dbReference type="Rhea" id="RHEA-COMP:10123"/>
        <dbReference type="Rhea" id="RHEA-COMP:13883"/>
        <dbReference type="ChEBI" id="CHEBI:15377"/>
        <dbReference type="ChEBI" id="CHEBI:15378"/>
        <dbReference type="ChEBI" id="CHEBI:59874"/>
        <dbReference type="ChEBI" id="CHEBI:78442"/>
        <dbReference type="ChEBI" id="CHEBI:138191"/>
        <dbReference type="EC" id="3.1.1.29"/>
    </reaction>
</comment>
<keyword evidence="7" id="KW-0963">Cytoplasm</keyword>
<feature type="binding site" evidence="7">
    <location>
        <position position="123"/>
    </location>
    <ligand>
        <name>tRNA</name>
        <dbReference type="ChEBI" id="CHEBI:17843"/>
    </ligand>
</feature>
<feature type="compositionally biased region" description="Basic and acidic residues" evidence="10">
    <location>
        <begin position="33"/>
        <end position="46"/>
    </location>
</feature>
<feature type="binding site" evidence="7">
    <location>
        <position position="125"/>
    </location>
    <ligand>
        <name>tRNA</name>
        <dbReference type="ChEBI" id="CHEBI:17843"/>
    </ligand>
</feature>
<feature type="site" description="Stabilizes the basic form of H active site to accept a proton" evidence="7">
    <location>
        <position position="150"/>
    </location>
</feature>
<dbReference type="Pfam" id="PF01195">
    <property type="entry name" value="Pept_tRNA_hydro"/>
    <property type="match status" value="1"/>
</dbReference>
<comment type="similarity">
    <text evidence="5 7 9">Belongs to the PTH family.</text>
</comment>
<evidence type="ECO:0000256" key="4">
    <source>
        <dbReference type="ARBA" id="ARBA00022884"/>
    </source>
</evidence>
<dbReference type="Gene3D" id="3.40.50.1470">
    <property type="entry name" value="Peptidyl-tRNA hydrolase"/>
    <property type="match status" value="1"/>
</dbReference>